<protein>
    <submittedName>
        <fullName evidence="6">Aromatic amino acid beta-eliminating lyase/threonine aldolase domain-containing protein</fullName>
    </submittedName>
</protein>
<evidence type="ECO:0000313" key="5">
    <source>
        <dbReference type="Proteomes" id="UP000887564"/>
    </source>
</evidence>
<dbReference type="AlphaFoldDB" id="A0A914RJ03"/>
<comment type="similarity">
    <text evidence="2">Belongs to the threonine aldolase family.</text>
</comment>
<dbReference type="Gene3D" id="3.40.640.10">
    <property type="entry name" value="Type I PLP-dependent aspartate aminotransferase-like (Major domain)"/>
    <property type="match status" value="1"/>
</dbReference>
<dbReference type="WBParaSite" id="PEQ_0000628501-mRNA-1">
    <property type="protein sequence ID" value="PEQ_0000628501-mRNA-1"/>
    <property type="gene ID" value="PEQ_0000628501"/>
</dbReference>
<evidence type="ECO:0000256" key="3">
    <source>
        <dbReference type="ARBA" id="ARBA00022898"/>
    </source>
</evidence>
<sequence length="86" mass="9336">MFDALVGDDVYEEDPTVNELERKCAELFGKESALFVRGDEIIVGRTQGNYARLAGVSATTVPNTCGNSDLVRIETIIIGRDVISSN</sequence>
<keyword evidence="5" id="KW-1185">Reference proteome</keyword>
<dbReference type="GO" id="GO:0005829">
    <property type="term" value="C:cytosol"/>
    <property type="evidence" value="ECO:0007669"/>
    <property type="project" value="TreeGrafter"/>
</dbReference>
<reference evidence="6" key="1">
    <citation type="submission" date="2022-11" db="UniProtKB">
        <authorList>
            <consortium name="WormBaseParasite"/>
        </authorList>
    </citation>
    <scope>IDENTIFICATION</scope>
</reference>
<keyword evidence="3" id="KW-0663">Pyridoxal phosphate</keyword>
<evidence type="ECO:0000256" key="2">
    <source>
        <dbReference type="ARBA" id="ARBA00006966"/>
    </source>
</evidence>
<evidence type="ECO:0000259" key="4">
    <source>
        <dbReference type="Pfam" id="PF01212"/>
    </source>
</evidence>
<feature type="domain" description="Aromatic amino acid beta-eliminating lyase/threonine aldolase" evidence="4">
    <location>
        <begin position="1"/>
        <end position="36"/>
    </location>
</feature>
<evidence type="ECO:0000256" key="1">
    <source>
        <dbReference type="ARBA" id="ARBA00001933"/>
    </source>
</evidence>
<dbReference type="Pfam" id="PF01212">
    <property type="entry name" value="Beta_elim_lyase"/>
    <property type="match status" value="1"/>
</dbReference>
<dbReference type="InterPro" id="IPR015421">
    <property type="entry name" value="PyrdxlP-dep_Trfase_major"/>
</dbReference>
<dbReference type="PANTHER" id="PTHR48097:SF9">
    <property type="entry name" value="L-THREONINE ALDOLASE"/>
    <property type="match status" value="1"/>
</dbReference>
<name>A0A914RJ03_PAREQ</name>
<dbReference type="Proteomes" id="UP000887564">
    <property type="component" value="Unplaced"/>
</dbReference>
<comment type="cofactor">
    <cofactor evidence="1">
        <name>pyridoxal 5'-phosphate</name>
        <dbReference type="ChEBI" id="CHEBI:597326"/>
    </cofactor>
</comment>
<dbReference type="PANTHER" id="PTHR48097">
    <property type="entry name" value="L-THREONINE ALDOLASE-RELATED"/>
    <property type="match status" value="1"/>
</dbReference>
<dbReference type="SUPFAM" id="SSF53383">
    <property type="entry name" value="PLP-dependent transferases"/>
    <property type="match status" value="1"/>
</dbReference>
<accession>A0A914RJ03</accession>
<dbReference type="GO" id="GO:0008732">
    <property type="term" value="F:L-allo-threonine aldolase activity"/>
    <property type="evidence" value="ECO:0007669"/>
    <property type="project" value="TreeGrafter"/>
</dbReference>
<evidence type="ECO:0000313" key="6">
    <source>
        <dbReference type="WBParaSite" id="PEQ_0000628501-mRNA-1"/>
    </source>
</evidence>
<dbReference type="GO" id="GO:0006567">
    <property type="term" value="P:L-threonine catabolic process"/>
    <property type="evidence" value="ECO:0007669"/>
    <property type="project" value="TreeGrafter"/>
</dbReference>
<organism evidence="5 6">
    <name type="scientific">Parascaris equorum</name>
    <name type="common">Equine roundworm</name>
    <dbReference type="NCBI Taxonomy" id="6256"/>
    <lineage>
        <taxon>Eukaryota</taxon>
        <taxon>Metazoa</taxon>
        <taxon>Ecdysozoa</taxon>
        <taxon>Nematoda</taxon>
        <taxon>Chromadorea</taxon>
        <taxon>Rhabditida</taxon>
        <taxon>Spirurina</taxon>
        <taxon>Ascaridomorpha</taxon>
        <taxon>Ascaridoidea</taxon>
        <taxon>Ascarididae</taxon>
        <taxon>Parascaris</taxon>
    </lineage>
</organism>
<dbReference type="GO" id="GO:0006545">
    <property type="term" value="P:glycine biosynthetic process"/>
    <property type="evidence" value="ECO:0007669"/>
    <property type="project" value="TreeGrafter"/>
</dbReference>
<dbReference type="InterPro" id="IPR015424">
    <property type="entry name" value="PyrdxlP-dep_Trfase"/>
</dbReference>
<dbReference type="InterPro" id="IPR001597">
    <property type="entry name" value="ArAA_b-elim_lyase/Thr_aldolase"/>
</dbReference>
<proteinExistence type="inferred from homology"/>